<evidence type="ECO:0000313" key="2">
    <source>
        <dbReference type="Proteomes" id="UP000006729"/>
    </source>
</evidence>
<dbReference type="Proteomes" id="UP000006729">
    <property type="component" value="Chromosome 1"/>
</dbReference>
<dbReference type="AlphaFoldDB" id="A0A2K2CC63"/>
<keyword evidence="2" id="KW-1185">Reference proteome</keyword>
<proteinExistence type="predicted"/>
<name>A0A2K2CC63_POPTR</name>
<evidence type="ECO:0000313" key="1">
    <source>
        <dbReference type="EMBL" id="PNT59621.1"/>
    </source>
</evidence>
<accession>A0A2K2CC63</accession>
<organism evidence="1 2">
    <name type="scientific">Populus trichocarpa</name>
    <name type="common">Western balsam poplar</name>
    <name type="synonym">Populus balsamifera subsp. trichocarpa</name>
    <dbReference type="NCBI Taxonomy" id="3694"/>
    <lineage>
        <taxon>Eukaryota</taxon>
        <taxon>Viridiplantae</taxon>
        <taxon>Streptophyta</taxon>
        <taxon>Embryophyta</taxon>
        <taxon>Tracheophyta</taxon>
        <taxon>Spermatophyta</taxon>
        <taxon>Magnoliopsida</taxon>
        <taxon>eudicotyledons</taxon>
        <taxon>Gunneridae</taxon>
        <taxon>Pentapetalae</taxon>
        <taxon>rosids</taxon>
        <taxon>fabids</taxon>
        <taxon>Malpighiales</taxon>
        <taxon>Salicaceae</taxon>
        <taxon>Saliceae</taxon>
        <taxon>Populus</taxon>
    </lineage>
</organism>
<dbReference type="EMBL" id="CM009290">
    <property type="protein sequence ID" value="PNT59621.1"/>
    <property type="molecule type" value="Genomic_DNA"/>
</dbReference>
<sequence>MMLPDLQDLLLIQLPSIACFCLGCHDFLFPRLETLKVYECPKLTTKFTTTTNGSMSAQSEGFMNLRELYIGNMERVQDLLQVGRLVTNKRGGHGLSLVSLETLHLRLLPDMRCIELKSVDHVEDCADHVEDCAATKNQAKPQQAEKT</sequence>
<reference evidence="1 2" key="1">
    <citation type="journal article" date="2006" name="Science">
        <title>The genome of black cottonwood, Populus trichocarpa (Torr. &amp; Gray).</title>
        <authorList>
            <person name="Tuskan G.A."/>
            <person name="Difazio S."/>
            <person name="Jansson S."/>
            <person name="Bohlmann J."/>
            <person name="Grigoriev I."/>
            <person name="Hellsten U."/>
            <person name="Putnam N."/>
            <person name="Ralph S."/>
            <person name="Rombauts S."/>
            <person name="Salamov A."/>
            <person name="Schein J."/>
            <person name="Sterck L."/>
            <person name="Aerts A."/>
            <person name="Bhalerao R.R."/>
            <person name="Bhalerao R.P."/>
            <person name="Blaudez D."/>
            <person name="Boerjan W."/>
            <person name="Brun A."/>
            <person name="Brunner A."/>
            <person name="Busov V."/>
            <person name="Campbell M."/>
            <person name="Carlson J."/>
            <person name="Chalot M."/>
            <person name="Chapman J."/>
            <person name="Chen G.L."/>
            <person name="Cooper D."/>
            <person name="Coutinho P.M."/>
            <person name="Couturier J."/>
            <person name="Covert S."/>
            <person name="Cronk Q."/>
            <person name="Cunningham R."/>
            <person name="Davis J."/>
            <person name="Degroeve S."/>
            <person name="Dejardin A."/>
            <person name="Depamphilis C."/>
            <person name="Detter J."/>
            <person name="Dirks B."/>
            <person name="Dubchak I."/>
            <person name="Duplessis S."/>
            <person name="Ehlting J."/>
            <person name="Ellis B."/>
            <person name="Gendler K."/>
            <person name="Goodstein D."/>
            <person name="Gribskov M."/>
            <person name="Grimwood J."/>
            <person name="Groover A."/>
            <person name="Gunter L."/>
            <person name="Hamberger B."/>
            <person name="Heinze B."/>
            <person name="Helariutta Y."/>
            <person name="Henrissat B."/>
            <person name="Holligan D."/>
            <person name="Holt R."/>
            <person name="Huang W."/>
            <person name="Islam-Faridi N."/>
            <person name="Jones S."/>
            <person name="Jones-Rhoades M."/>
            <person name="Jorgensen R."/>
            <person name="Joshi C."/>
            <person name="Kangasjarvi J."/>
            <person name="Karlsson J."/>
            <person name="Kelleher C."/>
            <person name="Kirkpatrick R."/>
            <person name="Kirst M."/>
            <person name="Kohler A."/>
            <person name="Kalluri U."/>
            <person name="Larimer F."/>
            <person name="Leebens-Mack J."/>
            <person name="Leple J.C."/>
            <person name="Locascio P."/>
            <person name="Lou Y."/>
            <person name="Lucas S."/>
            <person name="Martin F."/>
            <person name="Montanini B."/>
            <person name="Napoli C."/>
            <person name="Nelson D.R."/>
            <person name="Nelson C."/>
            <person name="Nieminen K."/>
            <person name="Nilsson O."/>
            <person name="Pereda V."/>
            <person name="Peter G."/>
            <person name="Philippe R."/>
            <person name="Pilate G."/>
            <person name="Poliakov A."/>
            <person name="Razumovskaya J."/>
            <person name="Richardson P."/>
            <person name="Rinaldi C."/>
            <person name="Ritland K."/>
            <person name="Rouze P."/>
            <person name="Ryaboy D."/>
            <person name="Schmutz J."/>
            <person name="Schrader J."/>
            <person name="Segerman B."/>
            <person name="Shin H."/>
            <person name="Siddiqui A."/>
            <person name="Sterky F."/>
            <person name="Terry A."/>
            <person name="Tsai C.J."/>
            <person name="Uberbacher E."/>
            <person name="Unneberg P."/>
            <person name="Vahala J."/>
            <person name="Wall K."/>
            <person name="Wessler S."/>
            <person name="Yang G."/>
            <person name="Yin T."/>
            <person name="Douglas C."/>
            <person name="Marra M."/>
            <person name="Sandberg G."/>
            <person name="Van de Peer Y."/>
            <person name="Rokhsar D."/>
        </authorList>
    </citation>
    <scope>NUCLEOTIDE SEQUENCE [LARGE SCALE GENOMIC DNA]</scope>
    <source>
        <strain evidence="2">cv. Nisqually</strain>
    </source>
</reference>
<gene>
    <name evidence="1" type="ORF">POPTR_001G419700</name>
</gene>
<dbReference type="InParanoid" id="A0A2K2CC63"/>
<protein>
    <submittedName>
        <fullName evidence="1">Uncharacterized protein</fullName>
    </submittedName>
</protein>